<feature type="region of interest" description="Disordered" evidence="1">
    <location>
        <begin position="36"/>
        <end position="55"/>
    </location>
</feature>
<accession>A0A9D1EB56</accession>
<dbReference type="AlphaFoldDB" id="A0A9D1EB56"/>
<name>A0A9D1EB56_9FIRM</name>
<evidence type="ECO:0000313" key="3">
    <source>
        <dbReference type="EMBL" id="HIR71710.1"/>
    </source>
</evidence>
<proteinExistence type="predicted"/>
<evidence type="ECO:0008006" key="5">
    <source>
        <dbReference type="Google" id="ProtNLM"/>
    </source>
</evidence>
<keyword evidence="2" id="KW-1133">Transmembrane helix</keyword>
<feature type="compositionally biased region" description="Basic and acidic residues" evidence="1">
    <location>
        <begin position="41"/>
        <end position="55"/>
    </location>
</feature>
<organism evidence="3 4">
    <name type="scientific">Candidatus Pullilachnospira gallistercoris</name>
    <dbReference type="NCBI Taxonomy" id="2840911"/>
    <lineage>
        <taxon>Bacteria</taxon>
        <taxon>Bacillati</taxon>
        <taxon>Bacillota</taxon>
        <taxon>Clostridia</taxon>
        <taxon>Lachnospirales</taxon>
        <taxon>Lachnospiraceae</taxon>
        <taxon>Lachnospiraceae incertae sedis</taxon>
        <taxon>Candidatus Pullilachnospira</taxon>
    </lineage>
</organism>
<evidence type="ECO:0000256" key="2">
    <source>
        <dbReference type="SAM" id="Phobius"/>
    </source>
</evidence>
<dbReference type="Proteomes" id="UP000823912">
    <property type="component" value="Unassembled WGS sequence"/>
</dbReference>
<sequence length="55" mass="5913">MEVLLSFVQYGAIFLLLAAVSILGTVAGIILWKKKNAGASTKEKESSAEDSKKEQ</sequence>
<evidence type="ECO:0000256" key="1">
    <source>
        <dbReference type="SAM" id="MobiDB-lite"/>
    </source>
</evidence>
<reference evidence="3" key="1">
    <citation type="submission" date="2020-10" db="EMBL/GenBank/DDBJ databases">
        <authorList>
            <person name="Gilroy R."/>
        </authorList>
    </citation>
    <scope>NUCLEOTIDE SEQUENCE</scope>
    <source>
        <strain evidence="3">ChiSjej5B23-6657</strain>
    </source>
</reference>
<comment type="caution">
    <text evidence="3">The sequence shown here is derived from an EMBL/GenBank/DDBJ whole genome shotgun (WGS) entry which is preliminary data.</text>
</comment>
<gene>
    <name evidence="3" type="ORF">IAA55_10600</name>
</gene>
<keyword evidence="2" id="KW-0472">Membrane</keyword>
<reference evidence="3" key="2">
    <citation type="journal article" date="2021" name="PeerJ">
        <title>Extensive microbial diversity within the chicken gut microbiome revealed by metagenomics and culture.</title>
        <authorList>
            <person name="Gilroy R."/>
            <person name="Ravi A."/>
            <person name="Getino M."/>
            <person name="Pursley I."/>
            <person name="Horton D.L."/>
            <person name="Alikhan N.F."/>
            <person name="Baker D."/>
            <person name="Gharbi K."/>
            <person name="Hall N."/>
            <person name="Watson M."/>
            <person name="Adriaenssens E.M."/>
            <person name="Foster-Nyarko E."/>
            <person name="Jarju S."/>
            <person name="Secka A."/>
            <person name="Antonio M."/>
            <person name="Oren A."/>
            <person name="Chaudhuri R.R."/>
            <person name="La Ragione R."/>
            <person name="Hildebrand F."/>
            <person name="Pallen M.J."/>
        </authorList>
    </citation>
    <scope>NUCLEOTIDE SEQUENCE</scope>
    <source>
        <strain evidence="3">ChiSjej5B23-6657</strain>
    </source>
</reference>
<feature type="transmembrane region" description="Helical" evidence="2">
    <location>
        <begin position="12"/>
        <end position="32"/>
    </location>
</feature>
<protein>
    <recommendedName>
        <fullName evidence="5">Vanadium nitrogenase</fullName>
    </recommendedName>
</protein>
<keyword evidence="2" id="KW-0812">Transmembrane</keyword>
<dbReference type="EMBL" id="DVHM01000183">
    <property type="protein sequence ID" value="HIR71710.1"/>
    <property type="molecule type" value="Genomic_DNA"/>
</dbReference>
<evidence type="ECO:0000313" key="4">
    <source>
        <dbReference type="Proteomes" id="UP000823912"/>
    </source>
</evidence>